<dbReference type="Proteomes" id="UP000280296">
    <property type="component" value="Unassembled WGS sequence"/>
</dbReference>
<evidence type="ECO:0000256" key="1">
    <source>
        <dbReference type="ARBA" id="ARBA00001947"/>
    </source>
</evidence>
<sequence>MDFFEHQEVARRKTGLLVFYFILAVIAIIAAVYLAIAGILLGLGGEESGVAPSSGPVLWDPGLFGIVAVGVSALVGGGSLFKIASLSRGGHTVAELLGGRLVHPDTRDPDERRLLNVVEEMAIASGTPVPPVYLLDKERGINAFAAGFSPEDAVIGVTRGCVRTLSRDELQGVMAHEFSHILNGDMRLNIRLMGVLFGILLIGITGWIIFRSTLYSGMRASDDRKGGNPLPLIGLALYVIGYVGVFFGRLIQAAVSRQREYLADASAVQFTRNPEGIAGALKKIGALAEGSKLEDPEAGEAAHMYFGDGVGGAWLSLLATHPPLTDRIRRIDPQFDGDFSKVSLEPPSQARVDRAGFSPPNAPAQERMRFDPVEAITRIGTVDPQRLAYAAGLLESLPDPVQRLTRDPYSARALVYALLLDPNDRIREAQLRSLAEHADPKVFEETRKAIPKVAGIDPAARLPLVELAIPSLRQLSADQFRDFQRNIRALMEADRSISLFEFALLRLLMRHLGSQFGGKAAPSIRYRSPEAIARPTAVLLSAISRVGQVEGAPNGEVRSAFNVGARALKWEGIRLSPEPDAGLEEIGQALDVLAQASPTLKRDVLRGCASAVAADGRITVQEGELLRAIADSLGSPMPPILGDSS</sequence>
<feature type="transmembrane region" description="Helical" evidence="11">
    <location>
        <begin position="230"/>
        <end position="251"/>
    </location>
</feature>
<dbReference type="GO" id="GO:0006508">
    <property type="term" value="P:proteolysis"/>
    <property type="evidence" value="ECO:0007669"/>
    <property type="project" value="UniProtKB-KW"/>
</dbReference>
<keyword evidence="10 11" id="KW-0472">Membrane</keyword>
<evidence type="ECO:0000256" key="2">
    <source>
        <dbReference type="ARBA" id="ARBA00022475"/>
    </source>
</evidence>
<keyword evidence="2" id="KW-1003">Cell membrane</keyword>
<evidence type="ECO:0000256" key="6">
    <source>
        <dbReference type="ARBA" id="ARBA00022801"/>
    </source>
</evidence>
<keyword evidence="9" id="KW-0482">Metalloprotease</keyword>
<evidence type="ECO:0000256" key="4">
    <source>
        <dbReference type="ARBA" id="ARBA00022692"/>
    </source>
</evidence>
<feature type="transmembrane region" description="Helical" evidence="11">
    <location>
        <begin position="63"/>
        <end position="81"/>
    </location>
</feature>
<keyword evidence="8 11" id="KW-1133">Transmembrane helix</keyword>
<keyword evidence="7" id="KW-0862">Zinc</keyword>
<dbReference type="InterPro" id="IPR001915">
    <property type="entry name" value="Peptidase_M48"/>
</dbReference>
<evidence type="ECO:0000256" key="3">
    <source>
        <dbReference type="ARBA" id="ARBA00022670"/>
    </source>
</evidence>
<keyword evidence="4 11" id="KW-0812">Transmembrane</keyword>
<dbReference type="AlphaFoldDB" id="A0A432MPF0"/>
<organism evidence="13 14">
    <name type="scientific">Tautonia sociabilis</name>
    <dbReference type="NCBI Taxonomy" id="2080755"/>
    <lineage>
        <taxon>Bacteria</taxon>
        <taxon>Pseudomonadati</taxon>
        <taxon>Planctomycetota</taxon>
        <taxon>Planctomycetia</taxon>
        <taxon>Isosphaerales</taxon>
        <taxon>Isosphaeraceae</taxon>
        <taxon>Tautonia</taxon>
    </lineage>
</organism>
<feature type="transmembrane region" description="Helical" evidence="11">
    <location>
        <begin position="188"/>
        <end position="210"/>
    </location>
</feature>
<gene>
    <name evidence="13" type="ORF">TsocGM_02545</name>
</gene>
<evidence type="ECO:0000313" key="13">
    <source>
        <dbReference type="EMBL" id="RUL89314.1"/>
    </source>
</evidence>
<dbReference type="PANTHER" id="PTHR43221">
    <property type="entry name" value="PROTEASE HTPX"/>
    <property type="match status" value="1"/>
</dbReference>
<dbReference type="SUPFAM" id="SSF158682">
    <property type="entry name" value="TerB-like"/>
    <property type="match status" value="1"/>
</dbReference>
<dbReference type="EMBL" id="RYZH01000003">
    <property type="protein sequence ID" value="RUL89314.1"/>
    <property type="molecule type" value="Genomic_DNA"/>
</dbReference>
<accession>A0A432MPF0</accession>
<keyword evidence="3 13" id="KW-0645">Protease</keyword>
<evidence type="ECO:0000256" key="11">
    <source>
        <dbReference type="SAM" id="Phobius"/>
    </source>
</evidence>
<evidence type="ECO:0000313" key="14">
    <source>
        <dbReference type="Proteomes" id="UP000280296"/>
    </source>
</evidence>
<dbReference type="GO" id="GO:0004222">
    <property type="term" value="F:metalloendopeptidase activity"/>
    <property type="evidence" value="ECO:0007669"/>
    <property type="project" value="InterPro"/>
</dbReference>
<reference evidence="13 14" key="1">
    <citation type="submission" date="2018-12" db="EMBL/GenBank/DDBJ databases">
        <authorList>
            <person name="Toschakov S.V."/>
        </authorList>
    </citation>
    <scope>NUCLEOTIDE SEQUENCE [LARGE SCALE GENOMIC DNA]</scope>
    <source>
        <strain evidence="13 14">GM2012</strain>
    </source>
</reference>
<comment type="cofactor">
    <cofactor evidence="1">
        <name>Zn(2+)</name>
        <dbReference type="ChEBI" id="CHEBI:29105"/>
    </cofactor>
</comment>
<comment type="caution">
    <text evidence="13">The sequence shown here is derived from an EMBL/GenBank/DDBJ whole genome shotgun (WGS) entry which is preliminary data.</text>
</comment>
<proteinExistence type="predicted"/>
<evidence type="ECO:0000259" key="12">
    <source>
        <dbReference type="Pfam" id="PF01435"/>
    </source>
</evidence>
<dbReference type="RefSeq" id="WP_126723750.1">
    <property type="nucleotide sequence ID" value="NZ_RYZH01000003.1"/>
</dbReference>
<reference evidence="13 14" key="2">
    <citation type="submission" date="2019-01" db="EMBL/GenBank/DDBJ databases">
        <title>Tautonia sociabilis, a novel thermotolerant planctomycete of Isosphaeraceae family, isolated from a 4000 m deep subterranean habitat.</title>
        <authorList>
            <person name="Kovaleva O.L."/>
            <person name="Elcheninov A.G."/>
            <person name="Van Heerden E."/>
            <person name="Toshchakov S.V."/>
            <person name="Novikov A."/>
            <person name="Bonch-Osmolovskaya E.A."/>
            <person name="Kublanov I.V."/>
        </authorList>
    </citation>
    <scope>NUCLEOTIDE SEQUENCE [LARGE SCALE GENOMIC DNA]</scope>
    <source>
        <strain evidence="13 14">GM2012</strain>
    </source>
</reference>
<dbReference type="InterPro" id="IPR029024">
    <property type="entry name" value="TerB-like"/>
</dbReference>
<dbReference type="GO" id="GO:0046872">
    <property type="term" value="F:metal ion binding"/>
    <property type="evidence" value="ECO:0007669"/>
    <property type="project" value="UniProtKB-KW"/>
</dbReference>
<dbReference type="CDD" id="cd07340">
    <property type="entry name" value="M48B_Htpx_like"/>
    <property type="match status" value="1"/>
</dbReference>
<evidence type="ECO:0000256" key="5">
    <source>
        <dbReference type="ARBA" id="ARBA00022723"/>
    </source>
</evidence>
<keyword evidence="5" id="KW-0479">Metal-binding</keyword>
<dbReference type="OrthoDB" id="15218at2"/>
<name>A0A432MPF0_9BACT</name>
<keyword evidence="14" id="KW-1185">Reference proteome</keyword>
<evidence type="ECO:0000256" key="8">
    <source>
        <dbReference type="ARBA" id="ARBA00022989"/>
    </source>
</evidence>
<dbReference type="PANTHER" id="PTHR43221:SF2">
    <property type="entry name" value="PROTEASE HTPX HOMOLOG"/>
    <property type="match status" value="1"/>
</dbReference>
<feature type="transmembrane region" description="Helical" evidence="11">
    <location>
        <begin position="17"/>
        <end position="43"/>
    </location>
</feature>
<protein>
    <submittedName>
        <fullName evidence="13">Zn-dependent protease with chaperone function</fullName>
    </submittedName>
</protein>
<dbReference type="Pfam" id="PF01435">
    <property type="entry name" value="Peptidase_M48"/>
    <property type="match status" value="1"/>
</dbReference>
<evidence type="ECO:0000256" key="10">
    <source>
        <dbReference type="ARBA" id="ARBA00023136"/>
    </source>
</evidence>
<dbReference type="InterPro" id="IPR050083">
    <property type="entry name" value="HtpX_protease"/>
</dbReference>
<feature type="domain" description="Peptidase M48" evidence="12">
    <location>
        <begin position="111"/>
        <end position="332"/>
    </location>
</feature>
<dbReference type="Gene3D" id="3.30.2010.10">
    <property type="entry name" value="Metalloproteases ('zincins'), catalytic domain"/>
    <property type="match status" value="1"/>
</dbReference>
<evidence type="ECO:0000256" key="9">
    <source>
        <dbReference type="ARBA" id="ARBA00023049"/>
    </source>
</evidence>
<evidence type="ECO:0000256" key="7">
    <source>
        <dbReference type="ARBA" id="ARBA00022833"/>
    </source>
</evidence>
<keyword evidence="6" id="KW-0378">Hydrolase</keyword>